<feature type="binding site" evidence="1">
    <location>
        <position position="559"/>
    </location>
    <ligand>
        <name>Ca(2+)</name>
        <dbReference type="ChEBI" id="CHEBI:29108"/>
    </ligand>
</feature>
<dbReference type="Gene3D" id="2.60.40.10">
    <property type="entry name" value="Immunoglobulins"/>
    <property type="match status" value="3"/>
</dbReference>
<sequence>MAAGLPIEDRRASCYADTSTMIYIAKRGPRQNRSATDMKKAPAPFTTPRHAGLLLSVCATAILSACGGGTDTADTALSREQVQAQAAVATGISTFQLTEGTLPEAAAQQLAVPAFHLAPVLLDTPDNGDADGRQASSRRAARMQSIPSNLRSISSRRLSVRQLKAAEGVEDNGTENTSSTGNAAGNSGGGGNEAAPMASGVVSTYTPAQIRAAYGLPTLPALGAAMTAAQAAQLGAGQTIYIIDAKHNPNTVAELAAFNQKFGLPGCTLKAISPTASLPLAAASSSACELSIVYNTTSGTMTSTQPAYDSGWATEITLDVQWAHATAPLARIVVIEANDASLNSLAGGVKLANAMGPGVVSMSFGSQEGSYTASVDSAFTAPNMTYLAATGDSGAAVSWPAVSTNVVAVGGTSLTYSGSGTRSETGWVNTGGGISAYTAAPAYQNSTVPGMGSVSKRNVADVSFNADPNTGQYLAVISSGSSTVSWLSAGGTSLSTPQWAGLIAIANANRALNAKAALGAPHAVLYSQIASVPGTYASVFADVTKGSDGTCSACTAKSGYDILTGLGTPNVSSLLNSLSGATVTAAAPVVVPASISGQAGTALSFTVSVTAPNSVTYSLSGAPSGMAISSAGAVTWAAPVAGTYAVTVTAKDSKTGLTGQGVYTVTIAALSAPVVNGGSVSGKAGTALSFAVSVTNANPVTYTLGSAPAGMTISSSGIVSWASPVAGTYAVTVVAKDSKTAKTGQGTYTVTIAGATTSGITITAPAMTGVAGKALKGTIAVADPGASSVSISVSGIPMGMTFTPSGLTMTANWASPVTGTYSLKVSVTDSAGRSAQATVPVTITAK</sequence>
<organism evidence="4 5">
    <name type="scientific">Undibacterium terreum</name>
    <dbReference type="NCBI Taxonomy" id="1224302"/>
    <lineage>
        <taxon>Bacteria</taxon>
        <taxon>Pseudomonadati</taxon>
        <taxon>Pseudomonadota</taxon>
        <taxon>Betaproteobacteria</taxon>
        <taxon>Burkholderiales</taxon>
        <taxon>Oxalobacteraceae</taxon>
        <taxon>Undibacterium</taxon>
    </lineage>
</organism>
<feature type="binding site" evidence="1">
    <location>
        <position position="542"/>
    </location>
    <ligand>
        <name>Ca(2+)</name>
        <dbReference type="ChEBI" id="CHEBI:29108"/>
    </ligand>
</feature>
<dbReference type="SUPFAM" id="SSF52743">
    <property type="entry name" value="Subtilisin-like"/>
    <property type="match status" value="1"/>
</dbReference>
<evidence type="ECO:0000313" key="5">
    <source>
        <dbReference type="Proteomes" id="UP000637423"/>
    </source>
</evidence>
<feature type="region of interest" description="Disordered" evidence="2">
    <location>
        <begin position="162"/>
        <end position="192"/>
    </location>
</feature>
<dbReference type="Gene3D" id="3.40.50.200">
    <property type="entry name" value="Peptidase S8/S53 domain"/>
    <property type="match status" value="1"/>
</dbReference>
<evidence type="ECO:0000313" key="4">
    <source>
        <dbReference type="EMBL" id="GGC64170.1"/>
    </source>
</evidence>
<dbReference type="PROSITE" id="PS51695">
    <property type="entry name" value="SEDOLISIN"/>
    <property type="match status" value="1"/>
</dbReference>
<keyword evidence="1" id="KW-0479">Metal-binding</keyword>
<dbReference type="InterPro" id="IPR015919">
    <property type="entry name" value="Cadherin-like_sf"/>
</dbReference>
<dbReference type="GO" id="GO:0008240">
    <property type="term" value="F:tripeptidyl-peptidase activity"/>
    <property type="evidence" value="ECO:0007669"/>
    <property type="project" value="TreeGrafter"/>
</dbReference>
<keyword evidence="5" id="KW-1185">Reference proteome</keyword>
<name>A0A916U9K4_9BURK</name>
<dbReference type="GO" id="GO:0006508">
    <property type="term" value="P:proteolysis"/>
    <property type="evidence" value="ECO:0007669"/>
    <property type="project" value="UniProtKB-KW"/>
</dbReference>
<feature type="compositionally biased region" description="Low complexity" evidence="2">
    <location>
        <begin position="133"/>
        <end position="145"/>
    </location>
</feature>
<dbReference type="GO" id="GO:0016020">
    <property type="term" value="C:membrane"/>
    <property type="evidence" value="ECO:0007669"/>
    <property type="project" value="InterPro"/>
</dbReference>
<feature type="active site" description="Charge relay system" evidence="1">
    <location>
        <position position="493"/>
    </location>
</feature>
<evidence type="ECO:0000256" key="1">
    <source>
        <dbReference type="PROSITE-ProRule" id="PRU01032"/>
    </source>
</evidence>
<dbReference type="InterPro" id="IPR030400">
    <property type="entry name" value="Sedolisin_dom"/>
</dbReference>
<dbReference type="PANTHER" id="PTHR14218:SF15">
    <property type="entry name" value="TRIPEPTIDYL-PEPTIDASE 1"/>
    <property type="match status" value="1"/>
</dbReference>
<dbReference type="InterPro" id="IPR013783">
    <property type="entry name" value="Ig-like_fold"/>
</dbReference>
<feature type="binding site" evidence="1">
    <location>
        <position position="561"/>
    </location>
    <ligand>
        <name>Ca(2+)</name>
        <dbReference type="ChEBI" id="CHEBI:29108"/>
    </ligand>
</feature>
<dbReference type="Proteomes" id="UP000637423">
    <property type="component" value="Unassembled WGS sequence"/>
</dbReference>
<dbReference type="GO" id="GO:0004252">
    <property type="term" value="F:serine-type endopeptidase activity"/>
    <property type="evidence" value="ECO:0007669"/>
    <property type="project" value="UniProtKB-UniRule"/>
</dbReference>
<dbReference type="Pfam" id="PF05345">
    <property type="entry name" value="He_PIG"/>
    <property type="match status" value="2"/>
</dbReference>
<dbReference type="InterPro" id="IPR036852">
    <property type="entry name" value="Peptidase_S8/S53_dom_sf"/>
</dbReference>
<dbReference type="SUPFAM" id="SSF49313">
    <property type="entry name" value="Cadherin-like"/>
    <property type="match status" value="3"/>
</dbReference>
<accession>A0A916U9K4</accession>
<dbReference type="AlphaFoldDB" id="A0A916U9K4"/>
<proteinExistence type="predicted"/>
<feature type="active site" description="Charge relay system" evidence="1">
    <location>
        <position position="319"/>
    </location>
</feature>
<evidence type="ECO:0000256" key="2">
    <source>
        <dbReference type="SAM" id="MobiDB-lite"/>
    </source>
</evidence>
<comment type="cofactor">
    <cofactor evidence="1">
        <name>Ca(2+)</name>
        <dbReference type="ChEBI" id="CHEBI:29108"/>
    </cofactor>
    <text evidence="1">Binds 1 Ca(2+) ion per subunit.</text>
</comment>
<keyword evidence="1" id="KW-0106">Calcium</keyword>
<feature type="domain" description="Peptidase S53" evidence="3">
    <location>
        <begin position="204"/>
        <end position="581"/>
    </location>
</feature>
<feature type="region of interest" description="Disordered" evidence="2">
    <location>
        <begin position="123"/>
        <end position="145"/>
    </location>
</feature>
<dbReference type="GO" id="GO:0005509">
    <property type="term" value="F:calcium ion binding"/>
    <property type="evidence" value="ECO:0007669"/>
    <property type="project" value="InterPro"/>
</dbReference>
<keyword evidence="1" id="KW-0720">Serine protease</keyword>
<keyword evidence="1" id="KW-0645">Protease</keyword>
<reference evidence="4" key="2">
    <citation type="submission" date="2020-09" db="EMBL/GenBank/DDBJ databases">
        <authorList>
            <person name="Sun Q."/>
            <person name="Zhou Y."/>
        </authorList>
    </citation>
    <scope>NUCLEOTIDE SEQUENCE</scope>
    <source>
        <strain evidence="4">CGMCC 1.10998</strain>
    </source>
</reference>
<comment type="caution">
    <text evidence="4">The sequence shown here is derived from an EMBL/GenBank/DDBJ whole genome shotgun (WGS) entry which is preliminary data.</text>
</comment>
<dbReference type="EMBL" id="BMED01000001">
    <property type="protein sequence ID" value="GGC64170.1"/>
    <property type="molecule type" value="Genomic_DNA"/>
</dbReference>
<feature type="active site" description="Charge relay system" evidence="1">
    <location>
        <position position="315"/>
    </location>
</feature>
<gene>
    <name evidence="4" type="ORF">GCM10011396_08910</name>
</gene>
<dbReference type="InterPro" id="IPR050819">
    <property type="entry name" value="Tripeptidyl-peptidase_I"/>
</dbReference>
<reference evidence="4" key="1">
    <citation type="journal article" date="2014" name="Int. J. Syst. Evol. Microbiol.">
        <title>Complete genome sequence of Corynebacterium casei LMG S-19264T (=DSM 44701T), isolated from a smear-ripened cheese.</title>
        <authorList>
            <consortium name="US DOE Joint Genome Institute (JGI-PGF)"/>
            <person name="Walter F."/>
            <person name="Albersmeier A."/>
            <person name="Kalinowski J."/>
            <person name="Ruckert C."/>
        </authorList>
    </citation>
    <scope>NUCLEOTIDE SEQUENCE</scope>
    <source>
        <strain evidence="4">CGMCC 1.10998</strain>
    </source>
</reference>
<keyword evidence="1" id="KW-0378">Hydrolase</keyword>
<feature type="binding site" evidence="1">
    <location>
        <position position="543"/>
    </location>
    <ligand>
        <name>Ca(2+)</name>
        <dbReference type="ChEBI" id="CHEBI:29108"/>
    </ligand>
</feature>
<dbReference type="CDD" id="cd04056">
    <property type="entry name" value="Peptidases_S53"/>
    <property type="match status" value="1"/>
</dbReference>
<dbReference type="PANTHER" id="PTHR14218">
    <property type="entry name" value="PROTEASE S8 TRIPEPTIDYL PEPTIDASE I CLN2"/>
    <property type="match status" value="1"/>
</dbReference>
<evidence type="ECO:0000259" key="3">
    <source>
        <dbReference type="PROSITE" id="PS51695"/>
    </source>
</evidence>
<feature type="compositionally biased region" description="Low complexity" evidence="2">
    <location>
        <begin position="176"/>
        <end position="185"/>
    </location>
</feature>
<protein>
    <recommendedName>
        <fullName evidence="3">Peptidase S53 domain-containing protein</fullName>
    </recommendedName>
</protein>